<dbReference type="STRING" id="1577792.QX51_09990"/>
<dbReference type="NCBIfam" id="TIGR04335">
    <property type="entry name" value="AmmeMemoSam_A"/>
    <property type="match status" value="1"/>
</dbReference>
<dbReference type="Pfam" id="PF02900">
    <property type="entry name" value="LigB"/>
    <property type="match status" value="1"/>
</dbReference>
<proteinExistence type="predicted"/>
<dbReference type="PROSITE" id="PS51112">
    <property type="entry name" value="AMMECR1"/>
    <property type="match status" value="1"/>
</dbReference>
<dbReference type="SUPFAM" id="SSF53213">
    <property type="entry name" value="LigB-like"/>
    <property type="match status" value="1"/>
</dbReference>
<dbReference type="Gene3D" id="3.30.1490.150">
    <property type="entry name" value="Hypothetical protein ph0010, domain 2"/>
    <property type="match status" value="1"/>
</dbReference>
<dbReference type="Gene3D" id="3.30.700.20">
    <property type="entry name" value="Hypothetical protein ph0010, domain 1"/>
    <property type="match status" value="1"/>
</dbReference>
<organism evidence="2 3">
    <name type="scientific">Terrisporobacter othiniensis</name>
    <dbReference type="NCBI Taxonomy" id="1577792"/>
    <lineage>
        <taxon>Bacteria</taxon>
        <taxon>Bacillati</taxon>
        <taxon>Bacillota</taxon>
        <taxon>Clostridia</taxon>
        <taxon>Peptostreptococcales</taxon>
        <taxon>Peptostreptococcaceae</taxon>
        <taxon>Terrisporobacter</taxon>
    </lineage>
</organism>
<protein>
    <recommendedName>
        <fullName evidence="1">AMMECR1 domain-containing protein</fullName>
    </recommendedName>
</protein>
<dbReference type="NCBIfam" id="TIGR04336">
    <property type="entry name" value="AmmeMemoSam_B"/>
    <property type="match status" value="1"/>
</dbReference>
<dbReference type="Proteomes" id="UP000031189">
    <property type="component" value="Unassembled WGS sequence"/>
</dbReference>
<dbReference type="InterPro" id="IPR036071">
    <property type="entry name" value="AMMECR1_dom_sf"/>
</dbReference>
<dbReference type="PANTHER" id="PTHR13016:SF0">
    <property type="entry name" value="AMME SYNDROME CANDIDATE GENE 1 PROTEIN"/>
    <property type="match status" value="1"/>
</dbReference>
<name>A0A0B3VWH2_9FIRM</name>
<accession>A0A0B3VWH2</accession>
<dbReference type="RefSeq" id="WP_039679773.1">
    <property type="nucleotide sequence ID" value="NZ_JAWGXO010000005.1"/>
</dbReference>
<dbReference type="SUPFAM" id="SSF143447">
    <property type="entry name" value="AMMECR1-like"/>
    <property type="match status" value="1"/>
</dbReference>
<sequence>MENILRYYLMPHPPLIIPSVGKGQERAIQNTIDACNQVGEEISNLKPETIVLITPHGTMFSDALAISNEERIRGDFSQFKDFDTYIEGRIDKEFNEELINTCNVENIPAVGIDSDILRKFNREYELDHGAMIPMYFINKYYKDYKIVHVTYATLSDIELYKFGMAIRKSAENLNKKIVLIASGDLSHRLSEDGPYEYSPEGSKFDKLLLYNLEKGNVLSVFNMDKYMVECAGECGLRSVFIMLGAMEGEEVKGKLLSYEGPFGVGYGVMAFNNELKAQSNLQELINMKKELYNKKISNNNLYVKLARESLNHYYTYGHFMAKPSELPKELSKEKGGVFVSLKKFGNLRGCIGTFLPTTDSVAEEIIKNSVEAAIHDPRFPRVTENELLDIDISVDILSRPHKSTKEELDPKKYGVIVMQGHKKGLLLPDLEGVDTVDYQLQIACEKANINPLEEYEIERFQVTRYKEGE</sequence>
<dbReference type="CDD" id="cd07951">
    <property type="entry name" value="ED_3B_N_AMMECR1"/>
    <property type="match status" value="1"/>
</dbReference>
<dbReference type="AlphaFoldDB" id="A0A0B3VWH2"/>
<dbReference type="Pfam" id="PF01871">
    <property type="entry name" value="AMMECR1"/>
    <property type="match status" value="1"/>
</dbReference>
<evidence type="ECO:0000313" key="3">
    <source>
        <dbReference type="Proteomes" id="UP000031189"/>
    </source>
</evidence>
<comment type="caution">
    <text evidence="2">The sequence shown here is derived from an EMBL/GenBank/DDBJ whole genome shotgun (WGS) entry which is preliminary data.</text>
</comment>
<dbReference type="GO" id="GO:0008198">
    <property type="term" value="F:ferrous iron binding"/>
    <property type="evidence" value="ECO:0007669"/>
    <property type="project" value="InterPro"/>
</dbReference>
<dbReference type="InterPro" id="IPR023473">
    <property type="entry name" value="AMMECR1"/>
</dbReference>
<dbReference type="EMBL" id="JWHR01000091">
    <property type="protein sequence ID" value="KHS57148.1"/>
    <property type="molecule type" value="Genomic_DNA"/>
</dbReference>
<dbReference type="InterPro" id="IPR027623">
    <property type="entry name" value="AmmeMemoSam_A"/>
</dbReference>
<dbReference type="Gene3D" id="3.40.830.10">
    <property type="entry name" value="LigB-like"/>
    <property type="match status" value="1"/>
</dbReference>
<dbReference type="GO" id="GO:0016702">
    <property type="term" value="F:oxidoreductase activity, acting on single donors with incorporation of molecular oxygen, incorporation of two atoms of oxygen"/>
    <property type="evidence" value="ECO:0007669"/>
    <property type="project" value="UniProtKB-ARBA"/>
</dbReference>
<dbReference type="InterPro" id="IPR004183">
    <property type="entry name" value="Xdiol_dOase_suB"/>
</dbReference>
<feature type="domain" description="AMMECR1" evidence="1">
    <location>
        <begin position="297"/>
        <end position="469"/>
    </location>
</feature>
<gene>
    <name evidence="2" type="ORF">QX51_09990</name>
</gene>
<dbReference type="InterPro" id="IPR027485">
    <property type="entry name" value="AMMECR1_N"/>
</dbReference>
<dbReference type="PANTHER" id="PTHR13016">
    <property type="entry name" value="AMMECR1 HOMOLOG"/>
    <property type="match status" value="1"/>
</dbReference>
<keyword evidence="3" id="KW-1185">Reference proteome</keyword>
<evidence type="ECO:0000259" key="1">
    <source>
        <dbReference type="PROSITE" id="PS51112"/>
    </source>
</evidence>
<dbReference type="InterPro" id="IPR002733">
    <property type="entry name" value="AMMECR1_domain"/>
</dbReference>
<dbReference type="OrthoDB" id="159752at2"/>
<reference evidence="2 3" key="1">
    <citation type="submission" date="2014-12" db="EMBL/GenBank/DDBJ databases">
        <title>Draft genome sequence of Terrisporobacter sp. 08-306576, isolated from the blood culture of a bacteremia patient.</title>
        <authorList>
            <person name="Lund L.C."/>
            <person name="Sydenham T.V."/>
            <person name="Hogh S.V."/>
            <person name="Skov M.N."/>
            <person name="Kemp M."/>
            <person name="Justesen U.S."/>
        </authorList>
    </citation>
    <scope>NUCLEOTIDE SEQUENCE [LARGE SCALE GENOMIC DNA]</scope>
    <source>
        <strain evidence="2 3">08-306576</strain>
    </source>
</reference>
<evidence type="ECO:0000313" key="2">
    <source>
        <dbReference type="EMBL" id="KHS57148.1"/>
    </source>
</evidence>